<dbReference type="EMBL" id="JH597768">
    <property type="protein sequence ID" value="EHP69594.1"/>
    <property type="molecule type" value="Genomic_DNA"/>
</dbReference>
<evidence type="ECO:0000313" key="1">
    <source>
        <dbReference type="EMBL" id="EHP69594.1"/>
    </source>
</evidence>
<accession>H2C717</accession>
<dbReference type="STRING" id="671065.MetMK1DRAFT_00023640"/>
<dbReference type="AlphaFoldDB" id="H2C717"/>
<proteinExistence type="predicted"/>
<gene>
    <name evidence="1" type="ORF">MetMK1DRAFT_00023640</name>
</gene>
<protein>
    <recommendedName>
        <fullName evidence="3">TRASH domain-containing protein</fullName>
    </recommendedName>
</protein>
<organism evidence="1 2">
    <name type="scientific">Metallosphaera yellowstonensis MK1</name>
    <dbReference type="NCBI Taxonomy" id="671065"/>
    <lineage>
        <taxon>Archaea</taxon>
        <taxon>Thermoproteota</taxon>
        <taxon>Thermoprotei</taxon>
        <taxon>Sulfolobales</taxon>
        <taxon>Sulfolobaceae</taxon>
        <taxon>Metallosphaera</taxon>
    </lineage>
</organism>
<reference evidence="1 2" key="1">
    <citation type="submission" date="2012-01" db="EMBL/GenBank/DDBJ databases">
        <title>Improved High-Quality Draft sequence of Metallosphaera yellowstonensis MK1.</title>
        <authorList>
            <consortium name="US DOE Joint Genome Institute"/>
            <person name="Lucas S."/>
            <person name="Han J."/>
            <person name="Cheng J.-F."/>
            <person name="Goodwin L."/>
            <person name="Pitluck S."/>
            <person name="Peters L."/>
            <person name="Teshima H."/>
            <person name="Detter J.C."/>
            <person name="Han C."/>
            <person name="Tapia R."/>
            <person name="Land M."/>
            <person name="Hauser L."/>
            <person name="Kyrpides N."/>
            <person name="Kozubal M."/>
            <person name="Macur R.E."/>
            <person name="Jay Z."/>
            <person name="Inskeep W."/>
            <person name="Woyke T."/>
        </authorList>
    </citation>
    <scope>NUCLEOTIDE SEQUENCE [LARGE SCALE GENOMIC DNA]</scope>
    <source>
        <strain evidence="1 2">MK1</strain>
    </source>
</reference>
<dbReference type="eggNOG" id="arCOG05424">
    <property type="taxonomic scope" value="Archaea"/>
</dbReference>
<name>H2C717_9CREN</name>
<dbReference type="HOGENOM" id="CLU_200891_0_0_2"/>
<dbReference type="Proteomes" id="UP000003980">
    <property type="component" value="Unassembled WGS sequence"/>
</dbReference>
<sequence length="74" mass="8648">MLQDHRVSMPLELQTGSKALRCDVCGTIIRTKPIVIKTCCNNRPWTFCSNRCYSTWMREWLKKQEQTKGKAKSL</sequence>
<evidence type="ECO:0008006" key="3">
    <source>
        <dbReference type="Google" id="ProtNLM"/>
    </source>
</evidence>
<keyword evidence="2" id="KW-1185">Reference proteome</keyword>
<evidence type="ECO:0000313" key="2">
    <source>
        <dbReference type="Proteomes" id="UP000003980"/>
    </source>
</evidence>